<gene>
    <name evidence="1" type="ORF">NC998_27775</name>
</gene>
<sequence>MRQGEFASKFPLLHRFLDRWYAPVTDLKRKSDRFTCLPPSLTTRTTSWTVMGDLKGELLRTAQRTWSIRARMGKPPSPEI</sequence>
<protein>
    <submittedName>
        <fullName evidence="1">Uncharacterized protein</fullName>
    </submittedName>
</protein>
<dbReference type="EMBL" id="JAMPKM010000050">
    <property type="protein sequence ID" value="MEP0820889.1"/>
    <property type="molecule type" value="Genomic_DNA"/>
</dbReference>
<name>A0ABV0JGG5_9CYAN</name>
<dbReference type="RefSeq" id="WP_190443268.1">
    <property type="nucleotide sequence ID" value="NZ_JAMPKM010000050.1"/>
</dbReference>
<evidence type="ECO:0000313" key="2">
    <source>
        <dbReference type="Proteomes" id="UP001464891"/>
    </source>
</evidence>
<dbReference type="Proteomes" id="UP001464891">
    <property type="component" value="Unassembled WGS sequence"/>
</dbReference>
<accession>A0ABV0JGG5</accession>
<reference evidence="1 2" key="1">
    <citation type="submission" date="2022-04" db="EMBL/GenBank/DDBJ databases">
        <title>Positive selection, recombination, and allopatry shape intraspecific diversity of widespread and dominant cyanobacteria.</title>
        <authorList>
            <person name="Wei J."/>
            <person name="Shu W."/>
            <person name="Hu C."/>
        </authorList>
    </citation>
    <scope>NUCLEOTIDE SEQUENCE [LARGE SCALE GENOMIC DNA]</scope>
    <source>
        <strain evidence="1 2">GB2-A4</strain>
    </source>
</reference>
<evidence type="ECO:0000313" key="1">
    <source>
        <dbReference type="EMBL" id="MEP0820889.1"/>
    </source>
</evidence>
<keyword evidence="2" id="KW-1185">Reference proteome</keyword>
<organism evidence="1 2">
    <name type="scientific">Trichocoleus desertorum GB2-A4</name>
    <dbReference type="NCBI Taxonomy" id="2933944"/>
    <lineage>
        <taxon>Bacteria</taxon>
        <taxon>Bacillati</taxon>
        <taxon>Cyanobacteriota</taxon>
        <taxon>Cyanophyceae</taxon>
        <taxon>Leptolyngbyales</taxon>
        <taxon>Trichocoleusaceae</taxon>
        <taxon>Trichocoleus</taxon>
    </lineage>
</organism>
<proteinExistence type="predicted"/>
<comment type="caution">
    <text evidence="1">The sequence shown here is derived from an EMBL/GenBank/DDBJ whole genome shotgun (WGS) entry which is preliminary data.</text>
</comment>